<comment type="caution">
    <text evidence="1">The sequence shown here is derived from an EMBL/GenBank/DDBJ whole genome shotgun (WGS) entry which is preliminary data.</text>
</comment>
<keyword evidence="2" id="KW-1185">Reference proteome</keyword>
<dbReference type="Proteomes" id="UP001254813">
    <property type="component" value="Unassembled WGS sequence"/>
</dbReference>
<proteinExistence type="predicted"/>
<accession>A0ABU2G0L8</accession>
<gene>
    <name evidence="1" type="ORF">NDI79_09120</name>
</gene>
<evidence type="ECO:0008006" key="3">
    <source>
        <dbReference type="Google" id="ProtNLM"/>
    </source>
</evidence>
<name>A0ABU2G0L8_9EURY</name>
<evidence type="ECO:0000313" key="1">
    <source>
        <dbReference type="EMBL" id="MDS0294331.1"/>
    </source>
</evidence>
<organism evidence="1 2">
    <name type="scientific">Halogeometricum luteum</name>
    <dbReference type="NCBI Taxonomy" id="2950537"/>
    <lineage>
        <taxon>Archaea</taxon>
        <taxon>Methanobacteriati</taxon>
        <taxon>Methanobacteriota</taxon>
        <taxon>Stenosarchaea group</taxon>
        <taxon>Halobacteria</taxon>
        <taxon>Halobacteriales</taxon>
        <taxon>Haloferacaceae</taxon>
        <taxon>Halogeometricum</taxon>
    </lineage>
</organism>
<dbReference type="EMBL" id="JAMQOQ010000002">
    <property type="protein sequence ID" value="MDS0294331.1"/>
    <property type="molecule type" value="Genomic_DNA"/>
</dbReference>
<dbReference type="RefSeq" id="WP_310928169.1">
    <property type="nucleotide sequence ID" value="NZ_JAMQOQ010000002.1"/>
</dbReference>
<protein>
    <recommendedName>
        <fullName evidence="3">Lipoprotein</fullName>
    </recommendedName>
</protein>
<evidence type="ECO:0000313" key="2">
    <source>
        <dbReference type="Proteomes" id="UP001254813"/>
    </source>
</evidence>
<sequence>MGTVAVTGALAGCALDNETVSGNHIFIENRDTTAHTVTISVREASGGRETVLQNRYRVPSQHALQFEGVLQSGTGYQIDVEQTRADVEPQQDGLDVGIQTCSEGDSSARMDVSVILDESGPGFVTWPCNRTYTYRERLTYEDPGAYTVDGGNTTAQ</sequence>
<reference evidence="1 2" key="1">
    <citation type="submission" date="2022-06" db="EMBL/GenBank/DDBJ databases">
        <title>Halogeometricum sp. a new haloarchaeum isolate from saline soil.</title>
        <authorList>
            <person name="Strakova D."/>
            <person name="Galisteo C."/>
            <person name="Sanchez-Porro C."/>
            <person name="Ventosa A."/>
        </authorList>
    </citation>
    <scope>NUCLEOTIDE SEQUENCE [LARGE SCALE GENOMIC DNA]</scope>
    <source>
        <strain evidence="2">S3BR25-2</strain>
    </source>
</reference>